<dbReference type="InterPro" id="IPR037185">
    <property type="entry name" value="EmrE-like"/>
</dbReference>
<name>A0A126UZE9_9RHOB</name>
<accession>A0A126UZE9</accession>
<dbReference type="AlphaFoldDB" id="A0A126UZE9"/>
<gene>
    <name evidence="3" type="ORF">RC74_08405</name>
</gene>
<organism evidence="3 4">
    <name type="scientific">Falsihalocynthiibacter arcticus</name>
    <dbReference type="NCBI Taxonomy" id="1579316"/>
    <lineage>
        <taxon>Bacteria</taxon>
        <taxon>Pseudomonadati</taxon>
        <taxon>Pseudomonadota</taxon>
        <taxon>Alphaproteobacteria</taxon>
        <taxon>Rhodobacterales</taxon>
        <taxon>Roseobacteraceae</taxon>
        <taxon>Falsihalocynthiibacter</taxon>
    </lineage>
</organism>
<keyword evidence="1" id="KW-0812">Transmembrane</keyword>
<keyword evidence="4" id="KW-1185">Reference proteome</keyword>
<feature type="transmembrane region" description="Helical" evidence="1">
    <location>
        <begin position="178"/>
        <end position="200"/>
    </location>
</feature>
<dbReference type="GO" id="GO:0016020">
    <property type="term" value="C:membrane"/>
    <property type="evidence" value="ECO:0007669"/>
    <property type="project" value="InterPro"/>
</dbReference>
<feature type="transmembrane region" description="Helical" evidence="1">
    <location>
        <begin position="237"/>
        <end position="256"/>
    </location>
</feature>
<keyword evidence="1" id="KW-0472">Membrane</keyword>
<evidence type="ECO:0000256" key="1">
    <source>
        <dbReference type="SAM" id="Phobius"/>
    </source>
</evidence>
<feature type="transmembrane region" description="Helical" evidence="1">
    <location>
        <begin position="94"/>
        <end position="113"/>
    </location>
</feature>
<feature type="transmembrane region" description="Helical" evidence="1">
    <location>
        <begin position="206"/>
        <end position="225"/>
    </location>
</feature>
<dbReference type="PANTHER" id="PTHR22911">
    <property type="entry name" value="ACYL-MALONYL CONDENSING ENZYME-RELATED"/>
    <property type="match status" value="1"/>
</dbReference>
<protein>
    <recommendedName>
        <fullName evidence="2">EamA domain-containing protein</fullName>
    </recommendedName>
</protein>
<feature type="transmembrane region" description="Helical" evidence="1">
    <location>
        <begin position="262"/>
        <end position="279"/>
    </location>
</feature>
<dbReference type="PANTHER" id="PTHR22911:SF76">
    <property type="entry name" value="EAMA DOMAIN-CONTAINING PROTEIN"/>
    <property type="match status" value="1"/>
</dbReference>
<feature type="transmembrane region" description="Helical" evidence="1">
    <location>
        <begin position="147"/>
        <end position="166"/>
    </location>
</feature>
<dbReference type="Proteomes" id="UP000070371">
    <property type="component" value="Chromosome"/>
</dbReference>
<evidence type="ECO:0000259" key="2">
    <source>
        <dbReference type="Pfam" id="PF00892"/>
    </source>
</evidence>
<sequence>MKRRKATAVGASAILLWSFLAVLTVGSSPIPPLQLNAMCFAISGIIGLVWVARGIGFSTLLHVNWKIYAFGTLGLFGYHFLYFSALRLAPPAEAGLIAYLWPLLIVLFSGFLPEERLKPTHIIGAILGFAGAAILVGNGGALKSEFILGYALALMCAVTWASYSVISRRLGTAPTETVAIFCVFTSLLSLLAHLVFETTYWPQDPIAWASIVALGVGPVGIAFYTWDFGMKKGDIQLLGVTSYAAPVFSTAILVFVGVTTASWSLALSACLIIAGAALASRASARESDEAS</sequence>
<dbReference type="InterPro" id="IPR000620">
    <property type="entry name" value="EamA_dom"/>
</dbReference>
<dbReference type="EMBL" id="CP014327">
    <property type="protein sequence ID" value="AML51267.1"/>
    <property type="molecule type" value="Genomic_DNA"/>
</dbReference>
<dbReference type="SUPFAM" id="SSF103481">
    <property type="entry name" value="Multidrug resistance efflux transporter EmrE"/>
    <property type="match status" value="2"/>
</dbReference>
<dbReference type="KEGG" id="hat:RC74_08405"/>
<evidence type="ECO:0000313" key="4">
    <source>
        <dbReference type="Proteomes" id="UP000070371"/>
    </source>
</evidence>
<keyword evidence="1" id="KW-1133">Transmembrane helix</keyword>
<reference evidence="3 4" key="1">
    <citation type="submission" date="2016-02" db="EMBL/GenBank/DDBJ databases">
        <title>Complete genome sequence of Halocynthiibacter arcticus PAMC 20958t from arctic marine sediment.</title>
        <authorList>
            <person name="Lee Y.M."/>
            <person name="Baek K."/>
            <person name="Lee H.K."/>
            <person name="Shin S.C."/>
        </authorList>
    </citation>
    <scope>NUCLEOTIDE SEQUENCE [LARGE SCALE GENOMIC DNA]</scope>
    <source>
        <strain evidence="3">PAMC 20958</strain>
    </source>
</reference>
<dbReference type="OrthoDB" id="9795732at2"/>
<feature type="domain" description="EamA" evidence="2">
    <location>
        <begin position="148"/>
        <end position="280"/>
    </location>
</feature>
<feature type="transmembrane region" description="Helical" evidence="1">
    <location>
        <begin position="120"/>
        <end position="141"/>
    </location>
</feature>
<feature type="transmembrane region" description="Helical" evidence="1">
    <location>
        <begin position="37"/>
        <end position="55"/>
    </location>
</feature>
<feature type="domain" description="EamA" evidence="2">
    <location>
        <begin position="11"/>
        <end position="136"/>
    </location>
</feature>
<dbReference type="Pfam" id="PF00892">
    <property type="entry name" value="EamA"/>
    <property type="match status" value="2"/>
</dbReference>
<feature type="transmembrane region" description="Helical" evidence="1">
    <location>
        <begin position="67"/>
        <end position="88"/>
    </location>
</feature>
<proteinExistence type="predicted"/>
<evidence type="ECO:0000313" key="3">
    <source>
        <dbReference type="EMBL" id="AML51267.1"/>
    </source>
</evidence>
<dbReference type="STRING" id="1579316.RC74_08405"/>